<evidence type="ECO:0000313" key="7">
    <source>
        <dbReference type="EMBL" id="KAG2491809.1"/>
    </source>
</evidence>
<feature type="domain" description="MYND-type" evidence="6">
    <location>
        <begin position="707"/>
        <end position="749"/>
    </location>
</feature>
<name>A0A835Y6A5_9CHLO</name>
<accession>A0A835Y6A5</accession>
<evidence type="ECO:0000256" key="4">
    <source>
        <dbReference type="PROSITE-ProRule" id="PRU00134"/>
    </source>
</evidence>
<keyword evidence="3" id="KW-0862">Zinc</keyword>
<evidence type="ECO:0000259" key="6">
    <source>
        <dbReference type="PROSITE" id="PS50865"/>
    </source>
</evidence>
<keyword evidence="8" id="KW-1185">Reference proteome</keyword>
<organism evidence="7 8">
    <name type="scientific">Edaphochlamys debaryana</name>
    <dbReference type="NCBI Taxonomy" id="47281"/>
    <lineage>
        <taxon>Eukaryota</taxon>
        <taxon>Viridiplantae</taxon>
        <taxon>Chlorophyta</taxon>
        <taxon>core chlorophytes</taxon>
        <taxon>Chlorophyceae</taxon>
        <taxon>CS clade</taxon>
        <taxon>Chlamydomonadales</taxon>
        <taxon>Chlamydomonadales incertae sedis</taxon>
        <taxon>Edaphochlamys</taxon>
    </lineage>
</organism>
<proteinExistence type="predicted"/>
<reference evidence="7" key="1">
    <citation type="journal article" date="2020" name="bioRxiv">
        <title>Comparative genomics of Chlamydomonas.</title>
        <authorList>
            <person name="Craig R.J."/>
            <person name="Hasan A.R."/>
            <person name="Ness R.W."/>
            <person name="Keightley P.D."/>
        </authorList>
    </citation>
    <scope>NUCLEOTIDE SEQUENCE</scope>
    <source>
        <strain evidence="7">CCAP 11/70</strain>
    </source>
</reference>
<evidence type="ECO:0000256" key="1">
    <source>
        <dbReference type="ARBA" id="ARBA00022723"/>
    </source>
</evidence>
<feature type="compositionally biased region" description="Basic residues" evidence="5">
    <location>
        <begin position="266"/>
        <end position="278"/>
    </location>
</feature>
<comment type="caution">
    <text evidence="7">The sequence shown here is derived from an EMBL/GenBank/DDBJ whole genome shotgun (WGS) entry which is preliminary data.</text>
</comment>
<feature type="compositionally biased region" description="Gly residues" evidence="5">
    <location>
        <begin position="536"/>
        <end position="552"/>
    </location>
</feature>
<feature type="region of interest" description="Disordered" evidence="5">
    <location>
        <begin position="471"/>
        <end position="495"/>
    </location>
</feature>
<dbReference type="Proteomes" id="UP000612055">
    <property type="component" value="Unassembled WGS sequence"/>
</dbReference>
<dbReference type="PROSITE" id="PS50865">
    <property type="entry name" value="ZF_MYND_2"/>
    <property type="match status" value="1"/>
</dbReference>
<feature type="region of interest" description="Disordered" evidence="5">
    <location>
        <begin position="266"/>
        <end position="293"/>
    </location>
</feature>
<gene>
    <name evidence="7" type="ORF">HYH03_009969</name>
</gene>
<keyword evidence="1" id="KW-0479">Metal-binding</keyword>
<keyword evidence="2 4" id="KW-0863">Zinc-finger</keyword>
<evidence type="ECO:0000256" key="3">
    <source>
        <dbReference type="ARBA" id="ARBA00022833"/>
    </source>
</evidence>
<dbReference type="Pfam" id="PF01753">
    <property type="entry name" value="zf-MYND"/>
    <property type="match status" value="1"/>
</dbReference>
<protein>
    <recommendedName>
        <fullName evidence="6">MYND-type domain-containing protein</fullName>
    </recommendedName>
</protein>
<evidence type="ECO:0000256" key="5">
    <source>
        <dbReference type="SAM" id="MobiDB-lite"/>
    </source>
</evidence>
<dbReference type="EMBL" id="JAEHOE010000050">
    <property type="protein sequence ID" value="KAG2491809.1"/>
    <property type="molecule type" value="Genomic_DNA"/>
</dbReference>
<evidence type="ECO:0000313" key="8">
    <source>
        <dbReference type="Proteomes" id="UP000612055"/>
    </source>
</evidence>
<dbReference type="GO" id="GO:0008270">
    <property type="term" value="F:zinc ion binding"/>
    <property type="evidence" value="ECO:0007669"/>
    <property type="project" value="UniProtKB-KW"/>
</dbReference>
<feature type="region of interest" description="Disordered" evidence="5">
    <location>
        <begin position="531"/>
        <end position="555"/>
    </location>
</feature>
<dbReference type="SUPFAM" id="SSF144232">
    <property type="entry name" value="HIT/MYND zinc finger-like"/>
    <property type="match status" value="1"/>
</dbReference>
<evidence type="ECO:0000256" key="2">
    <source>
        <dbReference type="ARBA" id="ARBA00022771"/>
    </source>
</evidence>
<feature type="compositionally biased region" description="Low complexity" evidence="5">
    <location>
        <begin position="477"/>
        <end position="487"/>
    </location>
</feature>
<dbReference type="AlphaFoldDB" id="A0A835Y6A5"/>
<sequence>MGCAFNDKALAEQRVSTRTCSLVRTLLPGGSAGVSAGQQQLISGLLRTHALQAAARQLAEAAERLRAAPAGAAAHVDCMSALVLLAQALHLVSHTLGGLASGPSADTHGLIEAVAASLAESCVLEHAARLLLLLASQLSSDGALSEREERCLVETCSSYTAALYSALKLAPACLSATTRHALFLLGLTALHQLEGRGPAAEGHTGPCACAAGPLSRLDLLRDETSSVMVFAWDLVAELPSAGAGQPRPALAARLLLCLGTAVTRRRPCGPGRDRRRRRRDGDRHPPAGEPTALAWALAGPGGWRMGPGGGAAERRGAWVLPAEAPPSVAAALAGGALPLLERLLRRAGEDPAGPEAAALVPARTHGGRLLPLLAYADPVQAASFLTSAVKHLARTDPQLMLRSGDEALDTVLTLILDLLGAILDVSPASPTTAGTVASAPSALGRLVLVLSVALPELLQELSSKVQSAVDPASDAKAGGSTPAAAGTAGDGDGPAVQAAVAEEARGDPPQLLLLCLEVLFQLLHALDATNPSRPGSGSGSGPGSGPGSGSGDAGEWWDAELWQDEVVGLVGAALAAIERWAPAPEQWHGLYLHAAVWGLRLAEEHPEALQYAMDNPGPLAPWRPGSVRALAAALREAEGLAEGMATLAEATYALASHLDAWKGSGDPGAAPELPSPIAAPAWVPLLVAPAEARRRLGLPAFCSNPRCAVLTGDSEAGLPLQACKGCGRAAYCCEQCREEDWEAGHEAECGGGSAEEAQ</sequence>
<dbReference type="Gene3D" id="6.10.140.2220">
    <property type="match status" value="1"/>
</dbReference>
<dbReference type="InterPro" id="IPR002893">
    <property type="entry name" value="Znf_MYND"/>
</dbReference>